<dbReference type="Proteomes" id="UP001221757">
    <property type="component" value="Unassembled WGS sequence"/>
</dbReference>
<feature type="transmembrane region" description="Helical" evidence="5">
    <location>
        <begin position="259"/>
        <end position="278"/>
    </location>
</feature>
<organism evidence="6 7">
    <name type="scientific">Mycena rosella</name>
    <name type="common">Pink bonnet</name>
    <name type="synonym">Agaricus rosellus</name>
    <dbReference type="NCBI Taxonomy" id="1033263"/>
    <lineage>
        <taxon>Eukaryota</taxon>
        <taxon>Fungi</taxon>
        <taxon>Dikarya</taxon>
        <taxon>Basidiomycota</taxon>
        <taxon>Agaricomycotina</taxon>
        <taxon>Agaricomycetes</taxon>
        <taxon>Agaricomycetidae</taxon>
        <taxon>Agaricales</taxon>
        <taxon>Marasmiineae</taxon>
        <taxon>Mycenaceae</taxon>
        <taxon>Mycena</taxon>
    </lineage>
</organism>
<evidence type="ECO:0000256" key="5">
    <source>
        <dbReference type="SAM" id="Phobius"/>
    </source>
</evidence>
<dbReference type="GO" id="GO:0016020">
    <property type="term" value="C:membrane"/>
    <property type="evidence" value="ECO:0007669"/>
    <property type="project" value="UniProtKB-SubCell"/>
</dbReference>
<dbReference type="PANTHER" id="PTHR31465:SF1">
    <property type="entry name" value="PROTEIN RTA1-RELATED"/>
    <property type="match status" value="1"/>
</dbReference>
<gene>
    <name evidence="6" type="ORF">B0H17DRAFT_948917</name>
</gene>
<dbReference type="AlphaFoldDB" id="A0AAD7G9K3"/>
<evidence type="ECO:0000256" key="1">
    <source>
        <dbReference type="ARBA" id="ARBA00004141"/>
    </source>
</evidence>
<name>A0AAD7G9K3_MYCRO</name>
<feature type="transmembrane region" description="Helical" evidence="5">
    <location>
        <begin position="25"/>
        <end position="43"/>
    </location>
</feature>
<keyword evidence="7" id="KW-1185">Reference proteome</keyword>
<feature type="transmembrane region" description="Helical" evidence="5">
    <location>
        <begin position="81"/>
        <end position="102"/>
    </location>
</feature>
<keyword evidence="4 5" id="KW-0472">Membrane</keyword>
<sequence>MFVSFVLYKPVSNAVYRGGFVPNKTLAVTGLAFYGVTAAIQWIQHFKIKPRRPFMLTLTIGMTCMTIGFVLRLIFSDEPSSIAKFIIMTMFILLSPCAFLAVDYMLLSHLAATFDREVTDRCLLLRSSRIVKIFMWSDYVTLSLQGNGGGLQVSKTPTLATVGTALVMTGLVVQAISFVFFTYVLVVFGWRIRKHFPAAWIPSTPRPWRILSRQPIDDWRPLFCVMCVTCVGISIRSIFRIVEFSQGHNGYISVHEEYFYLFDALGLWISMTLFCFVWPTRVLYTPPGHVELQPVLKSTV</sequence>
<dbReference type="InterPro" id="IPR007568">
    <property type="entry name" value="RTA1"/>
</dbReference>
<feature type="transmembrane region" description="Helical" evidence="5">
    <location>
        <begin position="219"/>
        <end position="239"/>
    </location>
</feature>
<comment type="caution">
    <text evidence="6">The sequence shown here is derived from an EMBL/GenBank/DDBJ whole genome shotgun (WGS) entry which is preliminary data.</text>
</comment>
<dbReference type="Pfam" id="PF04479">
    <property type="entry name" value="RTA1"/>
    <property type="match status" value="1"/>
</dbReference>
<protein>
    <submittedName>
        <fullName evidence="6">RTA1 like protein-domain-containing protein</fullName>
    </submittedName>
</protein>
<feature type="transmembrane region" description="Helical" evidence="5">
    <location>
        <begin position="162"/>
        <end position="188"/>
    </location>
</feature>
<keyword evidence="2 5" id="KW-0812">Transmembrane</keyword>
<proteinExistence type="predicted"/>
<evidence type="ECO:0000313" key="7">
    <source>
        <dbReference type="Proteomes" id="UP001221757"/>
    </source>
</evidence>
<dbReference type="EMBL" id="JARKIE010000183">
    <property type="protein sequence ID" value="KAJ7670263.1"/>
    <property type="molecule type" value="Genomic_DNA"/>
</dbReference>
<feature type="transmembrane region" description="Helical" evidence="5">
    <location>
        <begin position="55"/>
        <end position="75"/>
    </location>
</feature>
<evidence type="ECO:0000256" key="4">
    <source>
        <dbReference type="ARBA" id="ARBA00023136"/>
    </source>
</evidence>
<comment type="subcellular location">
    <subcellularLocation>
        <location evidence="1">Membrane</location>
        <topology evidence="1">Multi-pass membrane protein</topology>
    </subcellularLocation>
</comment>
<evidence type="ECO:0000256" key="2">
    <source>
        <dbReference type="ARBA" id="ARBA00022692"/>
    </source>
</evidence>
<evidence type="ECO:0000313" key="6">
    <source>
        <dbReference type="EMBL" id="KAJ7670263.1"/>
    </source>
</evidence>
<accession>A0AAD7G9K3</accession>
<dbReference type="PANTHER" id="PTHR31465">
    <property type="entry name" value="PROTEIN RTA1-RELATED"/>
    <property type="match status" value="1"/>
</dbReference>
<keyword evidence="3 5" id="KW-1133">Transmembrane helix</keyword>
<reference evidence="6" key="1">
    <citation type="submission" date="2023-03" db="EMBL/GenBank/DDBJ databases">
        <title>Massive genome expansion in bonnet fungi (Mycena s.s.) driven by repeated elements and novel gene families across ecological guilds.</title>
        <authorList>
            <consortium name="Lawrence Berkeley National Laboratory"/>
            <person name="Harder C.B."/>
            <person name="Miyauchi S."/>
            <person name="Viragh M."/>
            <person name="Kuo A."/>
            <person name="Thoen E."/>
            <person name="Andreopoulos B."/>
            <person name="Lu D."/>
            <person name="Skrede I."/>
            <person name="Drula E."/>
            <person name="Henrissat B."/>
            <person name="Morin E."/>
            <person name="Kohler A."/>
            <person name="Barry K."/>
            <person name="LaButti K."/>
            <person name="Morin E."/>
            <person name="Salamov A."/>
            <person name="Lipzen A."/>
            <person name="Mereny Z."/>
            <person name="Hegedus B."/>
            <person name="Baldrian P."/>
            <person name="Stursova M."/>
            <person name="Weitz H."/>
            <person name="Taylor A."/>
            <person name="Grigoriev I.V."/>
            <person name="Nagy L.G."/>
            <person name="Martin F."/>
            <person name="Kauserud H."/>
        </authorList>
    </citation>
    <scope>NUCLEOTIDE SEQUENCE</scope>
    <source>
        <strain evidence="6">CBHHK067</strain>
    </source>
</reference>
<evidence type="ECO:0000256" key="3">
    <source>
        <dbReference type="ARBA" id="ARBA00022989"/>
    </source>
</evidence>